<evidence type="ECO:0000256" key="4">
    <source>
        <dbReference type="ARBA" id="ARBA00022827"/>
    </source>
</evidence>
<sequence length="436" mass="46222">MASLLAESSSVHADGAHDERASVESATAANDDARLDAGLAASLAELVPRIAERAARHDADGSFPHAHFEWLHAHGLIAQAVPREHGGGGATLARARWIVAAIARADAATALVLTMTYLQHRALGRADSRWPASARRAVFASAVADGALINALRVEPELGSPARGGLPATVARRDGDGWRVSGHKLYSTGIPALRWLAVWARTDEAPPRVGVFLVPRDAACAHAGGDGIRVIESWNHLGLRASGSHEVVFDGVRIPLDHAVDLRAPDEWARASASQADVDAHADQQAWMIVLLGSLYDAVAQAARDWVVGFASERAPAGLGAPLATLPRVQEIVGEIDALLQTNRVLLDDASARADAGAPLRVDASGLVKFTVTNHAIRVTELALQLSGNHGLSRHNPLERHHRDVLCSRIHTPQNDSILVAAGRAAFTAHRDLDAR</sequence>
<dbReference type="SUPFAM" id="SSF47203">
    <property type="entry name" value="Acyl-CoA dehydrogenase C-terminal domain-like"/>
    <property type="match status" value="1"/>
</dbReference>
<dbReference type="InterPro" id="IPR052547">
    <property type="entry name" value="Mito_Isobutyryl-CoADH"/>
</dbReference>
<evidence type="ECO:0000313" key="9">
    <source>
        <dbReference type="EMBL" id="QPS47581.1"/>
    </source>
</evidence>
<reference evidence="9 10" key="1">
    <citation type="submission" date="2020-12" db="EMBL/GenBank/DDBJ databases">
        <title>FDA dAtabase for Regulatory Grade micrObial Sequences (FDA-ARGOS): Supporting development and validation of Infectious Disease Dx tests.</title>
        <authorList>
            <person name="Nelson B."/>
            <person name="Plummer A."/>
            <person name="Tallon L."/>
            <person name="Sadzewicz L."/>
            <person name="Zhao X."/>
            <person name="Boylan J."/>
            <person name="Ott S."/>
            <person name="Bowen H."/>
            <person name="Vavikolanu K."/>
            <person name="Mehta A."/>
            <person name="Aluvathingal J."/>
            <person name="Nadendla S."/>
            <person name="Myers T."/>
            <person name="Yan Y."/>
            <person name="Sichtig H."/>
        </authorList>
    </citation>
    <scope>NUCLEOTIDE SEQUENCE [LARGE SCALE GENOMIC DNA]</scope>
    <source>
        <strain evidence="9 10">FDAARGOS_899</strain>
    </source>
</reference>
<dbReference type="InterPro" id="IPR037069">
    <property type="entry name" value="AcylCoA_DH/ox_N_sf"/>
</dbReference>
<comment type="cofactor">
    <cofactor evidence="1">
        <name>FAD</name>
        <dbReference type="ChEBI" id="CHEBI:57692"/>
    </cofactor>
</comment>
<dbReference type="InterPro" id="IPR009075">
    <property type="entry name" value="AcylCo_DH/oxidase_C"/>
</dbReference>
<feature type="region of interest" description="Disordered" evidence="5">
    <location>
        <begin position="7"/>
        <end position="28"/>
    </location>
</feature>
<evidence type="ECO:0000256" key="5">
    <source>
        <dbReference type="SAM" id="MobiDB-lite"/>
    </source>
</evidence>
<keyword evidence="4" id="KW-0274">FAD</keyword>
<evidence type="ECO:0000256" key="3">
    <source>
        <dbReference type="ARBA" id="ARBA00022630"/>
    </source>
</evidence>
<dbReference type="InterPro" id="IPR006091">
    <property type="entry name" value="Acyl-CoA_Oxase/DH_mid-dom"/>
</dbReference>
<evidence type="ECO:0000259" key="6">
    <source>
        <dbReference type="Pfam" id="PF00441"/>
    </source>
</evidence>
<dbReference type="Gene3D" id="1.10.540.10">
    <property type="entry name" value="Acyl-CoA dehydrogenase/oxidase, N-terminal domain"/>
    <property type="match status" value="1"/>
</dbReference>
<accession>A0A7T2U8E0</accession>
<feature type="domain" description="Acyl-CoA dehydrogenase/oxidase N-terminal" evidence="8">
    <location>
        <begin position="49"/>
        <end position="115"/>
    </location>
</feature>
<feature type="domain" description="Acyl-CoA dehydrogenase/oxidase C-terminal" evidence="6">
    <location>
        <begin position="299"/>
        <end position="410"/>
    </location>
</feature>
<dbReference type="Pfam" id="PF00441">
    <property type="entry name" value="Acyl-CoA_dh_1"/>
    <property type="match status" value="1"/>
</dbReference>
<dbReference type="InterPro" id="IPR009100">
    <property type="entry name" value="AcylCoA_DH/oxidase_NM_dom_sf"/>
</dbReference>
<dbReference type="Proteomes" id="UP000594943">
    <property type="component" value="Chromosome 2"/>
</dbReference>
<dbReference type="InterPro" id="IPR046373">
    <property type="entry name" value="Acyl-CoA_Oxase/DH_mid-dom_sf"/>
</dbReference>
<dbReference type="Pfam" id="PF02771">
    <property type="entry name" value="Acyl-CoA_dh_N"/>
    <property type="match status" value="1"/>
</dbReference>
<dbReference type="GO" id="GO:0016627">
    <property type="term" value="F:oxidoreductase activity, acting on the CH-CH group of donors"/>
    <property type="evidence" value="ECO:0007669"/>
    <property type="project" value="InterPro"/>
</dbReference>
<organism evidence="9 10">
    <name type="scientific">Burkholderia humptydooensis</name>
    <dbReference type="NCBI Taxonomy" id="430531"/>
    <lineage>
        <taxon>Bacteria</taxon>
        <taxon>Pseudomonadati</taxon>
        <taxon>Pseudomonadota</taxon>
        <taxon>Betaproteobacteria</taxon>
        <taxon>Burkholderiales</taxon>
        <taxon>Burkholderiaceae</taxon>
        <taxon>Burkholderia</taxon>
        <taxon>pseudomallei group</taxon>
    </lineage>
</organism>
<dbReference type="Pfam" id="PF02770">
    <property type="entry name" value="Acyl-CoA_dh_M"/>
    <property type="match status" value="1"/>
</dbReference>
<dbReference type="Gene3D" id="1.20.140.10">
    <property type="entry name" value="Butyryl-CoA Dehydrogenase, subunit A, domain 3"/>
    <property type="match status" value="1"/>
</dbReference>
<comment type="similarity">
    <text evidence="2">Belongs to the acyl-CoA dehydrogenase family.</text>
</comment>
<dbReference type="AlphaFoldDB" id="A0A7T2U8E0"/>
<dbReference type="InterPro" id="IPR036250">
    <property type="entry name" value="AcylCo_DH-like_C"/>
</dbReference>
<dbReference type="Gene3D" id="2.40.110.10">
    <property type="entry name" value="Butyryl-CoA Dehydrogenase, subunit A, domain 2"/>
    <property type="match status" value="1"/>
</dbReference>
<dbReference type="EMBL" id="CP065687">
    <property type="protein sequence ID" value="QPS47581.1"/>
    <property type="molecule type" value="Genomic_DNA"/>
</dbReference>
<dbReference type="CDD" id="cd00567">
    <property type="entry name" value="ACAD"/>
    <property type="match status" value="1"/>
</dbReference>
<gene>
    <name evidence="9" type="ORF">I6G56_24525</name>
</gene>
<evidence type="ECO:0000313" key="10">
    <source>
        <dbReference type="Proteomes" id="UP000594943"/>
    </source>
</evidence>
<evidence type="ECO:0000256" key="2">
    <source>
        <dbReference type="ARBA" id="ARBA00009347"/>
    </source>
</evidence>
<evidence type="ECO:0000259" key="8">
    <source>
        <dbReference type="Pfam" id="PF02771"/>
    </source>
</evidence>
<proteinExistence type="inferred from homology"/>
<dbReference type="GO" id="GO:0050660">
    <property type="term" value="F:flavin adenine dinucleotide binding"/>
    <property type="evidence" value="ECO:0007669"/>
    <property type="project" value="InterPro"/>
</dbReference>
<dbReference type="InterPro" id="IPR013786">
    <property type="entry name" value="AcylCoA_DH/ox_N"/>
</dbReference>
<protein>
    <submittedName>
        <fullName evidence="9">Acyl-CoA/acyl-ACP dehydrogenase</fullName>
    </submittedName>
</protein>
<keyword evidence="3" id="KW-0285">Flavoprotein</keyword>
<evidence type="ECO:0000256" key="1">
    <source>
        <dbReference type="ARBA" id="ARBA00001974"/>
    </source>
</evidence>
<dbReference type="KEGG" id="bhg:I6G56_24525"/>
<dbReference type="RefSeq" id="WP_144411877.1">
    <property type="nucleotide sequence ID" value="NZ_CP013382.1"/>
</dbReference>
<dbReference type="SUPFAM" id="SSF56645">
    <property type="entry name" value="Acyl-CoA dehydrogenase NM domain-like"/>
    <property type="match status" value="1"/>
</dbReference>
<evidence type="ECO:0000259" key="7">
    <source>
        <dbReference type="Pfam" id="PF02770"/>
    </source>
</evidence>
<name>A0A7T2U8E0_9BURK</name>
<dbReference type="PANTHER" id="PTHR43831">
    <property type="entry name" value="ISOBUTYRYL-COA DEHYDROGENASE"/>
    <property type="match status" value="1"/>
</dbReference>
<feature type="domain" description="Acyl-CoA oxidase/dehydrogenase middle" evidence="7">
    <location>
        <begin position="155"/>
        <end position="252"/>
    </location>
</feature>
<dbReference type="PIRSF" id="PIRSF016578">
    <property type="entry name" value="HsaA"/>
    <property type="match status" value="1"/>
</dbReference>
<dbReference type="PANTHER" id="PTHR43831:SF1">
    <property type="entry name" value="ISOBUTYRYL-COA DEHYDROGENASE, MITOCHONDRIAL"/>
    <property type="match status" value="1"/>
</dbReference>